<dbReference type="EMBL" id="EQ973826">
    <property type="protein sequence ID" value="EEF44045.1"/>
    <property type="molecule type" value="Genomic_DNA"/>
</dbReference>
<organism evidence="1 2">
    <name type="scientific">Ricinus communis</name>
    <name type="common">Castor bean</name>
    <dbReference type="NCBI Taxonomy" id="3988"/>
    <lineage>
        <taxon>Eukaryota</taxon>
        <taxon>Viridiplantae</taxon>
        <taxon>Streptophyta</taxon>
        <taxon>Embryophyta</taxon>
        <taxon>Tracheophyta</taxon>
        <taxon>Spermatophyta</taxon>
        <taxon>Magnoliopsida</taxon>
        <taxon>eudicotyledons</taxon>
        <taxon>Gunneridae</taxon>
        <taxon>Pentapetalae</taxon>
        <taxon>rosids</taxon>
        <taxon>fabids</taxon>
        <taxon>Malpighiales</taxon>
        <taxon>Euphorbiaceae</taxon>
        <taxon>Acalyphoideae</taxon>
        <taxon>Acalypheae</taxon>
        <taxon>Ricinus</taxon>
    </lineage>
</organism>
<protein>
    <submittedName>
        <fullName evidence="1">Uncharacterized protein</fullName>
    </submittedName>
</protein>
<keyword evidence="2" id="KW-1185">Reference proteome</keyword>
<sequence length="79" mass="8518">MSFDGNNTSTNVAASSTNAVNNNTALATPAAITVQLVPTMPYAKSFPDISKIEVFSGQNYKSVRNMFSLLLTYMLLLLP</sequence>
<name>B9RX16_RICCO</name>
<accession>B9RX16</accession>
<proteinExistence type="predicted"/>
<dbReference type="InParanoid" id="B9RX16"/>
<evidence type="ECO:0000313" key="2">
    <source>
        <dbReference type="Proteomes" id="UP000008311"/>
    </source>
</evidence>
<reference evidence="2" key="1">
    <citation type="journal article" date="2010" name="Nat. Biotechnol.">
        <title>Draft genome sequence of the oilseed species Ricinus communis.</title>
        <authorList>
            <person name="Chan A.P."/>
            <person name="Crabtree J."/>
            <person name="Zhao Q."/>
            <person name="Lorenzi H."/>
            <person name="Orvis J."/>
            <person name="Puiu D."/>
            <person name="Melake-Berhan A."/>
            <person name="Jones K.M."/>
            <person name="Redman J."/>
            <person name="Chen G."/>
            <person name="Cahoon E.B."/>
            <person name="Gedil M."/>
            <person name="Stanke M."/>
            <person name="Haas B.J."/>
            <person name="Wortman J.R."/>
            <person name="Fraser-Liggett C.M."/>
            <person name="Ravel J."/>
            <person name="Rabinowicz P.D."/>
        </authorList>
    </citation>
    <scope>NUCLEOTIDE SEQUENCE [LARGE SCALE GENOMIC DNA]</scope>
    <source>
        <strain evidence="2">cv. Hale</strain>
    </source>
</reference>
<gene>
    <name evidence="1" type="ORF">RCOM_0815870</name>
</gene>
<dbReference type="AlphaFoldDB" id="B9RX16"/>
<evidence type="ECO:0000313" key="1">
    <source>
        <dbReference type="EMBL" id="EEF44045.1"/>
    </source>
</evidence>
<dbReference type="Proteomes" id="UP000008311">
    <property type="component" value="Unassembled WGS sequence"/>
</dbReference>